<organism evidence="5">
    <name type="scientific">Ananas comosus var. bracteatus</name>
    <name type="common">red pineapple</name>
    <dbReference type="NCBI Taxonomy" id="296719"/>
    <lineage>
        <taxon>Eukaryota</taxon>
        <taxon>Viridiplantae</taxon>
        <taxon>Streptophyta</taxon>
        <taxon>Embryophyta</taxon>
        <taxon>Tracheophyta</taxon>
        <taxon>Spermatophyta</taxon>
        <taxon>Magnoliopsida</taxon>
        <taxon>Liliopsida</taxon>
        <taxon>Poales</taxon>
        <taxon>Bromeliaceae</taxon>
        <taxon>Bromelioideae</taxon>
        <taxon>Ananas</taxon>
    </lineage>
</organism>
<dbReference type="GO" id="GO:0000076">
    <property type="term" value="P:DNA replication checkpoint signaling"/>
    <property type="evidence" value="ECO:0007669"/>
    <property type="project" value="TreeGrafter"/>
</dbReference>
<dbReference type="CDD" id="cd08767">
    <property type="entry name" value="Cdt1_c"/>
    <property type="match status" value="1"/>
</dbReference>
<comment type="similarity">
    <text evidence="1">Belongs to the Cdt1 family.</text>
</comment>
<name>A0A6V7QKV2_ANACO</name>
<dbReference type="Pfam" id="PF16679">
    <property type="entry name" value="CDT1_C"/>
    <property type="match status" value="1"/>
</dbReference>
<evidence type="ECO:0000256" key="1">
    <source>
        <dbReference type="ARBA" id="ARBA00008356"/>
    </source>
</evidence>
<accession>A0A6V7QKV2</accession>
<feature type="region of interest" description="Disordered" evidence="3">
    <location>
        <begin position="15"/>
        <end position="55"/>
    </location>
</feature>
<dbReference type="GO" id="GO:0030174">
    <property type="term" value="P:regulation of DNA-templated DNA replication initiation"/>
    <property type="evidence" value="ECO:0007669"/>
    <property type="project" value="InterPro"/>
</dbReference>
<dbReference type="EMBL" id="LR862137">
    <property type="protein sequence ID" value="CAD1843822.1"/>
    <property type="molecule type" value="Genomic_DNA"/>
</dbReference>
<dbReference type="GO" id="GO:0000278">
    <property type="term" value="P:mitotic cell cycle"/>
    <property type="evidence" value="ECO:0007669"/>
    <property type="project" value="TreeGrafter"/>
</dbReference>
<dbReference type="PANTHER" id="PTHR28637">
    <property type="entry name" value="DNA REPLICATION FACTOR CDT1"/>
    <property type="match status" value="1"/>
</dbReference>
<dbReference type="InterPro" id="IPR014939">
    <property type="entry name" value="CDT1_Gemini-bd-like"/>
</dbReference>
<dbReference type="FunFam" id="1.10.10.1420:FF:000003">
    <property type="entry name" value="CDT1-like protein a chloroplastic"/>
    <property type="match status" value="1"/>
</dbReference>
<dbReference type="GO" id="GO:0005634">
    <property type="term" value="C:nucleus"/>
    <property type="evidence" value="ECO:0007669"/>
    <property type="project" value="TreeGrafter"/>
</dbReference>
<dbReference type="GO" id="GO:0070182">
    <property type="term" value="F:DNA polymerase binding"/>
    <property type="evidence" value="ECO:0007669"/>
    <property type="project" value="TreeGrafter"/>
</dbReference>
<dbReference type="SMART" id="SM01075">
    <property type="entry name" value="CDT1"/>
    <property type="match status" value="1"/>
</dbReference>
<dbReference type="Gene3D" id="1.10.10.1420">
    <property type="entry name" value="DNA replication factor Cdt1, C-terminal WH domain"/>
    <property type="match status" value="1"/>
</dbReference>
<dbReference type="Pfam" id="PF08839">
    <property type="entry name" value="CDT1"/>
    <property type="match status" value="1"/>
</dbReference>
<dbReference type="InterPro" id="IPR038090">
    <property type="entry name" value="Cdt1_C_WH_dom_sf"/>
</dbReference>
<keyword evidence="2" id="KW-0131">Cell cycle</keyword>
<proteinExistence type="inferred from homology"/>
<evidence type="ECO:0000256" key="3">
    <source>
        <dbReference type="SAM" id="MobiDB-lite"/>
    </source>
</evidence>
<feature type="region of interest" description="Disordered" evidence="3">
    <location>
        <begin position="427"/>
        <end position="452"/>
    </location>
</feature>
<gene>
    <name evidence="5" type="ORF">CB5_LOCUS27033</name>
</gene>
<dbReference type="InterPro" id="IPR032054">
    <property type="entry name" value="Cdt1_C"/>
</dbReference>
<dbReference type="GO" id="GO:0071163">
    <property type="term" value="P:DNA replication preinitiation complex assembly"/>
    <property type="evidence" value="ECO:0007669"/>
    <property type="project" value="InterPro"/>
</dbReference>
<evidence type="ECO:0000313" key="5">
    <source>
        <dbReference type="EMBL" id="CAD1843822.1"/>
    </source>
</evidence>
<protein>
    <recommendedName>
        <fullName evidence="4">CDT1 Geminin-binding domain-containing protein</fullName>
    </recommendedName>
</protein>
<dbReference type="AlphaFoldDB" id="A0A6V7QKV2"/>
<feature type="domain" description="CDT1 Geminin-binding" evidence="4">
    <location>
        <begin position="118"/>
        <end position="267"/>
    </location>
</feature>
<reference evidence="5" key="1">
    <citation type="submission" date="2020-07" db="EMBL/GenBank/DDBJ databases">
        <authorList>
            <person name="Lin J."/>
        </authorList>
    </citation>
    <scope>NUCLEOTIDE SEQUENCE</scope>
</reference>
<evidence type="ECO:0000256" key="2">
    <source>
        <dbReference type="ARBA" id="ARBA00023306"/>
    </source>
</evidence>
<feature type="region of interest" description="Disordered" evidence="3">
    <location>
        <begin position="339"/>
        <end position="361"/>
    </location>
</feature>
<dbReference type="GO" id="GO:0003677">
    <property type="term" value="F:DNA binding"/>
    <property type="evidence" value="ECO:0007669"/>
    <property type="project" value="InterPro"/>
</dbReference>
<dbReference type="SUPFAM" id="SSF46785">
    <property type="entry name" value="Winged helix' DNA-binding domain"/>
    <property type="match status" value="1"/>
</dbReference>
<dbReference type="InterPro" id="IPR036390">
    <property type="entry name" value="WH_DNA-bd_sf"/>
</dbReference>
<dbReference type="InterPro" id="IPR045173">
    <property type="entry name" value="Cdt1"/>
</dbReference>
<dbReference type="PANTHER" id="PTHR28637:SF1">
    <property type="entry name" value="DNA REPLICATION FACTOR CDT1"/>
    <property type="match status" value="1"/>
</dbReference>
<dbReference type="CDD" id="cd08674">
    <property type="entry name" value="Cdt1_m"/>
    <property type="match status" value="1"/>
</dbReference>
<sequence>MDPIRWKQISSNLPSPLTISYEASDRSLPPADDDGRIWTPEKPPQLPRRSRNRSLAFSVKEVKQAALRLQRPEKGSGSDAAGADLGRSDDALSFVGRQLRRDSDRRSSPLKPKPQIKLPEKYEILCEFFNSMESSIRLLRLKGSMLTFPNICTSIQHLTERRFTYEHLAQIKHILSEAILIKKVLLRDETTCCMKPELQITLQLEAVGSNLKQKGETGYSILRRLFRERLVDFFKEHPESMITGVDICVNCELVLAGDEIPVAELPHPFNRSKPSEIATSEPRVVTDLQFAESPSISSSPQQPVVLSHMSQSFRKRFSQKKDALPDSCTTSLACVRSASQRDDPPVSLLPLSKQSAPKPPVITKSLQSSPISLKKVEGTPAKVVSTPIRLMTATPDLQTPKRCYTEKGFDSPPLKKVPKRSARTKLFNTPTKNVEAREEDEENRSSSNEDHDDILGFLPKTLLQSIREKERKALEDKEAGSADVVRRQKLLASLPSTFDMILLIYQSLNRTVMTKQELIYKIIASHSKIADRGEVEEQLKLLQELVPDWISEKTALSGDLLCCVNMIASADEIRQRLVEAE</sequence>
<evidence type="ECO:0000259" key="4">
    <source>
        <dbReference type="SMART" id="SM01075"/>
    </source>
</evidence>